<name>A0A6P3WCY5_CLUHA</name>
<evidence type="ECO:0000256" key="6">
    <source>
        <dbReference type="ARBA" id="ARBA00023136"/>
    </source>
</evidence>
<evidence type="ECO:0000256" key="10">
    <source>
        <dbReference type="RuleBase" id="RU000688"/>
    </source>
</evidence>
<dbReference type="GO" id="GO:0009897">
    <property type="term" value="C:external side of plasma membrane"/>
    <property type="evidence" value="ECO:0007669"/>
    <property type="project" value="TreeGrafter"/>
</dbReference>
<evidence type="ECO:0000256" key="12">
    <source>
        <dbReference type="SAM" id="SignalP"/>
    </source>
</evidence>
<comment type="subcellular location">
    <subcellularLocation>
        <location evidence="1">Cell membrane</location>
        <topology evidence="1">Multi-pass membrane protein</topology>
    </subcellularLocation>
</comment>
<dbReference type="InterPro" id="IPR017452">
    <property type="entry name" value="GPCR_Rhodpsn_7TM"/>
</dbReference>
<dbReference type="GO" id="GO:0035757">
    <property type="term" value="F:chemokine (C-C motif) ligand 19 binding"/>
    <property type="evidence" value="ECO:0007669"/>
    <property type="project" value="TreeGrafter"/>
</dbReference>
<evidence type="ECO:0000313" key="15">
    <source>
        <dbReference type="RefSeq" id="XP_012695469.2"/>
    </source>
</evidence>
<dbReference type="GeneID" id="105911231"/>
<feature type="domain" description="G-protein coupled receptors family 1 profile" evidence="13">
    <location>
        <begin position="159"/>
        <end position="406"/>
    </location>
</feature>
<evidence type="ECO:0000256" key="11">
    <source>
        <dbReference type="SAM" id="Phobius"/>
    </source>
</evidence>
<feature type="transmembrane region" description="Helical" evidence="11">
    <location>
        <begin position="143"/>
        <end position="170"/>
    </location>
</feature>
<dbReference type="GO" id="GO:0038117">
    <property type="term" value="F:C-C motif chemokine 19 receptor activity"/>
    <property type="evidence" value="ECO:0007669"/>
    <property type="project" value="TreeGrafter"/>
</dbReference>
<keyword evidence="14" id="KW-1185">Reference proteome</keyword>
<evidence type="ECO:0000256" key="5">
    <source>
        <dbReference type="ARBA" id="ARBA00023040"/>
    </source>
</evidence>
<dbReference type="OrthoDB" id="9944829at2759"/>
<dbReference type="FunFam" id="1.20.1070.10:FF:000035">
    <property type="entry name" value="C-C chemokine receptor type 6"/>
    <property type="match status" value="1"/>
</dbReference>
<keyword evidence="5 10" id="KW-0297">G-protein coupled receptor</keyword>
<keyword evidence="7 10" id="KW-0675">Receptor</keyword>
<dbReference type="GO" id="GO:0007204">
    <property type="term" value="P:positive regulation of cytosolic calcium ion concentration"/>
    <property type="evidence" value="ECO:0007669"/>
    <property type="project" value="TreeGrafter"/>
</dbReference>
<dbReference type="GO" id="GO:0060326">
    <property type="term" value="P:cell chemotaxis"/>
    <property type="evidence" value="ECO:0007669"/>
    <property type="project" value="TreeGrafter"/>
</dbReference>
<keyword evidence="4 11" id="KW-1133">Transmembrane helix</keyword>
<dbReference type="PRINTS" id="PR00237">
    <property type="entry name" value="GPCRRHODOPSN"/>
</dbReference>
<dbReference type="PROSITE" id="PS00237">
    <property type="entry name" value="G_PROTEIN_RECEP_F1_1"/>
    <property type="match status" value="1"/>
</dbReference>
<feature type="transmembrane region" description="Helical" evidence="11">
    <location>
        <begin position="385"/>
        <end position="409"/>
    </location>
</feature>
<dbReference type="PRINTS" id="PR00641">
    <property type="entry name" value="CHEMOKINER7"/>
</dbReference>
<dbReference type="GO" id="GO:0006954">
    <property type="term" value="P:inflammatory response"/>
    <property type="evidence" value="ECO:0007669"/>
    <property type="project" value="InterPro"/>
</dbReference>
<dbReference type="RefSeq" id="XP_012695469.2">
    <property type="nucleotide sequence ID" value="XM_012840015.3"/>
</dbReference>
<accession>A0A6P3WCY5</accession>
<comment type="similarity">
    <text evidence="10">Belongs to the G-protein coupled receptor 1 family.</text>
</comment>
<dbReference type="PROSITE" id="PS50262">
    <property type="entry name" value="G_PROTEIN_RECEP_F1_2"/>
    <property type="match status" value="1"/>
</dbReference>
<keyword evidence="9 10" id="KW-0807">Transducer</keyword>
<dbReference type="SUPFAM" id="SSF81321">
    <property type="entry name" value="Family A G protein-coupled receptor-like"/>
    <property type="match status" value="1"/>
</dbReference>
<organism evidence="14 15">
    <name type="scientific">Clupea harengus</name>
    <name type="common">Atlantic herring</name>
    <dbReference type="NCBI Taxonomy" id="7950"/>
    <lineage>
        <taxon>Eukaryota</taxon>
        <taxon>Metazoa</taxon>
        <taxon>Chordata</taxon>
        <taxon>Craniata</taxon>
        <taxon>Vertebrata</taxon>
        <taxon>Euteleostomi</taxon>
        <taxon>Actinopterygii</taxon>
        <taxon>Neopterygii</taxon>
        <taxon>Teleostei</taxon>
        <taxon>Clupei</taxon>
        <taxon>Clupeiformes</taxon>
        <taxon>Clupeoidei</taxon>
        <taxon>Clupeidae</taxon>
        <taxon>Clupea</taxon>
    </lineage>
</organism>
<feature type="transmembrane region" description="Helical" evidence="11">
    <location>
        <begin position="255"/>
        <end position="275"/>
    </location>
</feature>
<feature type="transmembrane region" description="Helical" evidence="11">
    <location>
        <begin position="308"/>
        <end position="332"/>
    </location>
</feature>
<dbReference type="AlphaFoldDB" id="A0A6P3WCY5"/>
<dbReference type="PRINTS" id="PR00657">
    <property type="entry name" value="CCCHEMOKINER"/>
</dbReference>
<dbReference type="PANTHER" id="PTHR10489:SF635">
    <property type="entry name" value="C-C CHEMOKINE RECEPTOR TYPE 7"/>
    <property type="match status" value="1"/>
</dbReference>
<feature type="transmembrane region" description="Helical" evidence="11">
    <location>
        <begin position="179"/>
        <end position="200"/>
    </location>
</feature>
<evidence type="ECO:0000256" key="3">
    <source>
        <dbReference type="ARBA" id="ARBA00022692"/>
    </source>
</evidence>
<dbReference type="Proteomes" id="UP000515152">
    <property type="component" value="Chromosome 24"/>
</dbReference>
<feature type="chain" id="PRO_5027582674" evidence="12">
    <location>
        <begin position="18"/>
        <end position="457"/>
    </location>
</feature>
<gene>
    <name evidence="15" type="primary">ccr7</name>
</gene>
<reference evidence="15" key="1">
    <citation type="submission" date="2025-08" db="UniProtKB">
        <authorList>
            <consortium name="RefSeq"/>
        </authorList>
    </citation>
    <scope>IDENTIFICATION</scope>
</reference>
<feature type="transmembrane region" description="Helical" evidence="11">
    <location>
        <begin position="206"/>
        <end position="234"/>
    </location>
</feature>
<keyword evidence="2" id="KW-1003">Cell membrane</keyword>
<evidence type="ECO:0000256" key="8">
    <source>
        <dbReference type="ARBA" id="ARBA00023180"/>
    </source>
</evidence>
<dbReference type="GO" id="GO:0019722">
    <property type="term" value="P:calcium-mediated signaling"/>
    <property type="evidence" value="ECO:0007669"/>
    <property type="project" value="TreeGrafter"/>
</dbReference>
<evidence type="ECO:0000256" key="2">
    <source>
        <dbReference type="ARBA" id="ARBA00022475"/>
    </source>
</evidence>
<dbReference type="GO" id="GO:0035758">
    <property type="term" value="F:chemokine (C-C motif) ligand 21 binding"/>
    <property type="evidence" value="ECO:0007669"/>
    <property type="project" value="TreeGrafter"/>
</dbReference>
<evidence type="ECO:0000313" key="14">
    <source>
        <dbReference type="Proteomes" id="UP000515152"/>
    </source>
</evidence>
<keyword evidence="8" id="KW-0325">Glycoprotein</keyword>
<evidence type="ECO:0000256" key="7">
    <source>
        <dbReference type="ARBA" id="ARBA00023170"/>
    </source>
</evidence>
<dbReference type="InterPro" id="IPR000276">
    <property type="entry name" value="GPCR_Rhodpsn"/>
</dbReference>
<evidence type="ECO:0000256" key="4">
    <source>
        <dbReference type="ARBA" id="ARBA00022989"/>
    </source>
</evidence>
<evidence type="ECO:0000256" key="1">
    <source>
        <dbReference type="ARBA" id="ARBA00004651"/>
    </source>
</evidence>
<keyword evidence="3 10" id="KW-0812">Transmembrane</keyword>
<dbReference type="InterPro" id="IPR050119">
    <property type="entry name" value="CCR1-9-like"/>
</dbReference>
<feature type="signal peptide" evidence="12">
    <location>
        <begin position="1"/>
        <end position="17"/>
    </location>
</feature>
<dbReference type="InterPro" id="IPR000355">
    <property type="entry name" value="Chemokine_rcpt"/>
</dbReference>
<dbReference type="Pfam" id="PF00001">
    <property type="entry name" value="7tm_1"/>
    <property type="match status" value="1"/>
</dbReference>
<dbReference type="PANTHER" id="PTHR10489">
    <property type="entry name" value="CELL ADHESION MOLECULE"/>
    <property type="match status" value="1"/>
</dbReference>
<dbReference type="Gene3D" id="1.20.1070.10">
    <property type="entry name" value="Rhodopsin 7-helix transmembrane proteins"/>
    <property type="match status" value="1"/>
</dbReference>
<sequence length="457" mass="50845">MSISMVKVFGLVHLLWAGHLTECVTQVDNTVATVDVTEVMSTNDPGQFPEISTITSQLNFSVALATPITTEVAEIPAASSGENVTELDIATSQLNISEALATMTTTEWDFTDNTEYYSDDTGTGEYDFETLCEKEEIRRFRAWFLPTVYSLICFMALVGNSLVIVTYIYFSRLKTMTDIYLLSLGVADLLFALTLPFWAASIIGKWILGVFLCKAMYAVYRISFFSGMFLLTCISVDRYFAITKAVSAHRCRSRAIYISKVSSLVIWVTAVLFSIPEMAYTDVSTNDTCDLYYNQPTKLIVGMQVTQMVLGFVVPALVMVFCYSGIVKTLALSRSFEKNKAIKVIFAVVAVFLICQLPYNVVLMLKAVDRAVGGSEDCKLDNALMYAMDVSSSLAFLRCCVNPFLYAFIGVKFRNDLLKLLKELGCMSQAHFYQLTSCARRRSSGAMETETTTTYSP</sequence>
<proteinExistence type="inferred from homology"/>
<dbReference type="KEGG" id="char:105911231"/>
<protein>
    <submittedName>
        <fullName evidence="15">C-C chemokine receptor type 7</fullName>
    </submittedName>
</protein>
<evidence type="ECO:0000259" key="13">
    <source>
        <dbReference type="PROSITE" id="PS50262"/>
    </source>
</evidence>
<feature type="transmembrane region" description="Helical" evidence="11">
    <location>
        <begin position="344"/>
        <end position="365"/>
    </location>
</feature>
<keyword evidence="6 11" id="KW-0472">Membrane</keyword>
<dbReference type="InterPro" id="IPR001718">
    <property type="entry name" value="Chemokine_CCR7"/>
</dbReference>
<evidence type="ECO:0000256" key="9">
    <source>
        <dbReference type="ARBA" id="ARBA00023224"/>
    </source>
</evidence>
<keyword evidence="12" id="KW-0732">Signal</keyword>
<dbReference type="GO" id="GO:0006955">
    <property type="term" value="P:immune response"/>
    <property type="evidence" value="ECO:0007669"/>
    <property type="project" value="InterPro"/>
</dbReference>
<dbReference type="CTD" id="1236"/>